<dbReference type="SUPFAM" id="SSF53686">
    <property type="entry name" value="Tryptophan synthase beta subunit-like PLP-dependent enzymes"/>
    <property type="match status" value="1"/>
</dbReference>
<keyword evidence="2" id="KW-0663">Pyridoxal phosphate</keyword>
<reference evidence="7" key="1">
    <citation type="journal article" date="2019" name="Int. J. Syst. Evol. Microbiol.">
        <title>The Global Catalogue of Microorganisms (GCM) 10K type strain sequencing project: providing services to taxonomists for standard genome sequencing and annotation.</title>
        <authorList>
            <consortium name="The Broad Institute Genomics Platform"/>
            <consortium name="The Broad Institute Genome Sequencing Center for Infectious Disease"/>
            <person name="Wu L."/>
            <person name="Ma J."/>
        </authorList>
    </citation>
    <scope>NUCLEOTIDE SEQUENCE [LARGE SCALE GENOMIC DNA]</scope>
    <source>
        <strain evidence="7">CCUG 53270</strain>
    </source>
</reference>
<organism evidence="6 7">
    <name type="scientific">Paenibacillus vulneris</name>
    <dbReference type="NCBI Taxonomy" id="1133364"/>
    <lineage>
        <taxon>Bacteria</taxon>
        <taxon>Bacillati</taxon>
        <taxon>Bacillota</taxon>
        <taxon>Bacilli</taxon>
        <taxon>Bacillales</taxon>
        <taxon>Paenibacillaceae</taxon>
        <taxon>Paenibacillus</taxon>
    </lineage>
</organism>
<dbReference type="EMBL" id="JBHTLU010000007">
    <property type="protein sequence ID" value="MFD1219213.1"/>
    <property type="molecule type" value="Genomic_DNA"/>
</dbReference>
<dbReference type="RefSeq" id="WP_345591693.1">
    <property type="nucleotide sequence ID" value="NZ_BAABJG010000027.1"/>
</dbReference>
<dbReference type="PANTHER" id="PTHR48078">
    <property type="entry name" value="THREONINE DEHYDRATASE, MITOCHONDRIAL-RELATED"/>
    <property type="match status" value="1"/>
</dbReference>
<dbReference type="InterPro" id="IPR001926">
    <property type="entry name" value="TrpB-like_PALP"/>
</dbReference>
<evidence type="ECO:0000313" key="6">
    <source>
        <dbReference type="EMBL" id="MFD1219213.1"/>
    </source>
</evidence>
<dbReference type="InterPro" id="IPR036052">
    <property type="entry name" value="TrpB-like_PALP_sf"/>
</dbReference>
<dbReference type="EC" id="4.2.3.1" evidence="6"/>
<evidence type="ECO:0000256" key="1">
    <source>
        <dbReference type="ARBA" id="ARBA00001933"/>
    </source>
</evidence>
<dbReference type="GO" id="GO:0004795">
    <property type="term" value="F:threonine synthase activity"/>
    <property type="evidence" value="ECO:0007669"/>
    <property type="project" value="UniProtKB-EC"/>
</dbReference>
<dbReference type="NCBIfam" id="NF006050">
    <property type="entry name" value="PRK08197.1"/>
    <property type="match status" value="1"/>
</dbReference>
<feature type="region of interest" description="Disordered" evidence="4">
    <location>
        <begin position="282"/>
        <end position="301"/>
    </location>
</feature>
<dbReference type="InterPro" id="IPR050147">
    <property type="entry name" value="Ser/Thr_Dehydratase"/>
</dbReference>
<protein>
    <submittedName>
        <fullName evidence="6">Threonine synthase</fullName>
        <ecNumber evidence="6">4.2.3.1</ecNumber>
    </submittedName>
</protein>
<sequence length="408" mass="44495">MSRFRQKCTRCGKHFPFSLKGRCECGGTLLVEYDLEQVSRSLHPSVLRERSATMWRYMELLPLEHEKSIVTLGEGWTPLLPMNPLERELDIQGVYLKREEQNPTGSFKSRGFSSTLSLLKEHGVDHVAVPSNGNAASAMAAYAARAQIKSTVIVPKDCPGIIIEECLRYSALTYVVDGMIHDASCIIEEGVKEQGWFHAGTLKEPGRVEGKKTMGLELAEQLGWKLPDVILYPTGGGSGIIGMWKAFQELHQLGWVSGSLPRMVSIQEEGCQPLVDAMTSGAFTASPPDSVRSNPTGLRVPNPPDGELVVRILKQSQGAAVSVTAEEIQSAQKRLGRLGISSSPEGAATLAGLLQLQEKGWIARSETVVLFNTSHADKYLPYAPSTTVPIIKTYADLRKHLQKSAGAS</sequence>
<evidence type="ECO:0000256" key="2">
    <source>
        <dbReference type="ARBA" id="ARBA00022898"/>
    </source>
</evidence>
<keyword evidence="7" id="KW-1185">Reference proteome</keyword>
<evidence type="ECO:0000259" key="5">
    <source>
        <dbReference type="Pfam" id="PF00291"/>
    </source>
</evidence>
<comment type="cofactor">
    <cofactor evidence="1">
        <name>pyridoxal 5'-phosphate</name>
        <dbReference type="ChEBI" id="CHEBI:597326"/>
    </cofactor>
</comment>
<gene>
    <name evidence="6" type="ORF">ACFQ4B_03685</name>
</gene>
<proteinExistence type="predicted"/>
<feature type="domain" description="Tryptophan synthase beta chain-like PALP" evidence="5">
    <location>
        <begin position="70"/>
        <end position="373"/>
    </location>
</feature>
<dbReference type="Pfam" id="PF00291">
    <property type="entry name" value="PALP"/>
    <property type="match status" value="1"/>
</dbReference>
<evidence type="ECO:0000256" key="3">
    <source>
        <dbReference type="ARBA" id="ARBA00023239"/>
    </source>
</evidence>
<dbReference type="CDD" id="cd01563">
    <property type="entry name" value="Thr-synth_1"/>
    <property type="match status" value="1"/>
</dbReference>
<dbReference type="Proteomes" id="UP001597180">
    <property type="component" value="Unassembled WGS sequence"/>
</dbReference>
<keyword evidence="3 6" id="KW-0456">Lyase</keyword>
<evidence type="ECO:0000256" key="4">
    <source>
        <dbReference type="SAM" id="MobiDB-lite"/>
    </source>
</evidence>
<name>A0ABW3UE58_9BACL</name>
<accession>A0ABW3UE58</accession>
<dbReference type="PANTHER" id="PTHR48078:SF6">
    <property type="entry name" value="L-THREONINE DEHYDRATASE CATABOLIC TDCB"/>
    <property type="match status" value="1"/>
</dbReference>
<evidence type="ECO:0000313" key="7">
    <source>
        <dbReference type="Proteomes" id="UP001597180"/>
    </source>
</evidence>
<dbReference type="Gene3D" id="3.40.50.1100">
    <property type="match status" value="2"/>
</dbReference>
<comment type="caution">
    <text evidence="6">The sequence shown here is derived from an EMBL/GenBank/DDBJ whole genome shotgun (WGS) entry which is preliminary data.</text>
</comment>